<reference evidence="2" key="1">
    <citation type="submission" date="2022-12" db="EMBL/GenBank/DDBJ databases">
        <title>Marinomonas 15G1-11 sp. nov, isolated from marine algae.</title>
        <authorList>
            <person name="Butt M."/>
            <person name="Choi D.G."/>
            <person name="Kim J.M."/>
            <person name="Lee J.K."/>
            <person name="Baek J.H."/>
            <person name="Jeon C.O."/>
        </authorList>
    </citation>
    <scope>NUCLEOTIDE SEQUENCE</scope>
    <source>
        <strain evidence="2">15G1-11</strain>
    </source>
</reference>
<dbReference type="Pfam" id="PF03466">
    <property type="entry name" value="LysR_substrate"/>
    <property type="match status" value="1"/>
</dbReference>
<evidence type="ECO:0000259" key="1">
    <source>
        <dbReference type="Pfam" id="PF03466"/>
    </source>
</evidence>
<dbReference type="InterPro" id="IPR005119">
    <property type="entry name" value="LysR_subst-bd"/>
</dbReference>
<dbReference type="Proteomes" id="UP001149719">
    <property type="component" value="Unassembled WGS sequence"/>
</dbReference>
<dbReference type="Gene3D" id="3.40.190.10">
    <property type="entry name" value="Periplasmic binding protein-like II"/>
    <property type="match status" value="2"/>
</dbReference>
<organism evidence="2 3">
    <name type="scientific">Marinomonas phaeophyticola</name>
    <dbReference type="NCBI Taxonomy" id="3004091"/>
    <lineage>
        <taxon>Bacteria</taxon>
        <taxon>Pseudomonadati</taxon>
        <taxon>Pseudomonadota</taxon>
        <taxon>Gammaproteobacteria</taxon>
        <taxon>Oceanospirillales</taxon>
        <taxon>Oceanospirillaceae</taxon>
        <taxon>Marinomonas</taxon>
    </lineage>
</organism>
<dbReference type="EMBL" id="JAPUBN010000024">
    <property type="protein sequence ID" value="MCZ2723610.1"/>
    <property type="molecule type" value="Genomic_DNA"/>
</dbReference>
<protein>
    <submittedName>
        <fullName evidence="2">Substrate-binding domain-containing protein</fullName>
    </submittedName>
</protein>
<gene>
    <name evidence="2" type="ORF">O1D97_18835</name>
</gene>
<sequence length="210" mass="23897">MTGLVRVGVLDNTVTFEDNIISAAIEAFYQLSDHIEVSLEIGDYTLLNEKLQKNQLDMMIVVLSEQNVHAQTYDHRTPLFHEKSYLYAREDVALEIINKQYSLEGQRINVGGYASRQMHQLLNVNQYDNIKLINGWNVESGLILTMAGTHISFLPTHLIESGKYQYNLVALKEEEWVIESEFSVVLKSSKNALTPVALAFYNCLLEAVKK</sequence>
<name>A0ABT4JYY1_9GAMM</name>
<evidence type="ECO:0000313" key="3">
    <source>
        <dbReference type="Proteomes" id="UP001149719"/>
    </source>
</evidence>
<accession>A0ABT4JYY1</accession>
<evidence type="ECO:0000313" key="2">
    <source>
        <dbReference type="EMBL" id="MCZ2723610.1"/>
    </source>
</evidence>
<comment type="caution">
    <text evidence="2">The sequence shown here is derived from an EMBL/GenBank/DDBJ whole genome shotgun (WGS) entry which is preliminary data.</text>
</comment>
<proteinExistence type="predicted"/>
<dbReference type="RefSeq" id="WP_269127747.1">
    <property type="nucleotide sequence ID" value="NZ_JAPUBN010000024.1"/>
</dbReference>
<dbReference type="SUPFAM" id="SSF53850">
    <property type="entry name" value="Periplasmic binding protein-like II"/>
    <property type="match status" value="1"/>
</dbReference>
<feature type="domain" description="LysR substrate-binding" evidence="1">
    <location>
        <begin position="3"/>
        <end position="207"/>
    </location>
</feature>
<keyword evidence="3" id="KW-1185">Reference proteome</keyword>